<accession>H2L279</accession>
<dbReference type="AGR" id="WB:WBGene00219278"/>
<evidence type="ECO:0000313" key="2">
    <source>
        <dbReference type="Proteomes" id="UP000001940"/>
    </source>
</evidence>
<dbReference type="WormBase" id="R09A8.9">
    <property type="protein sequence ID" value="CE46549"/>
    <property type="gene ID" value="WBGene00219278"/>
</dbReference>
<protein>
    <submittedName>
        <fullName evidence="1">GH10 domain-containing protein</fullName>
    </submittedName>
</protein>
<reference evidence="1 2" key="1">
    <citation type="journal article" date="1998" name="Science">
        <title>Genome sequence of the nematode C. elegans: a platform for investigating biology.</title>
        <authorList>
            <consortium name="The C. elegans sequencing consortium"/>
            <person name="Sulson J.E."/>
            <person name="Waterston R."/>
        </authorList>
    </citation>
    <scope>NUCLEOTIDE SEQUENCE [LARGE SCALE GENOMIC DNA]</scope>
    <source>
        <strain evidence="1 2">Bristol N2</strain>
    </source>
</reference>
<dbReference type="Bgee" id="WBGene00219278">
    <property type="expression patterns" value="Expressed in embryo and 3 other cell types or tissues"/>
</dbReference>
<sequence>MDGRKEGWMEIRQDIIQTYAENCFATIWWRDQDVRDGWLRDGSGRWTTTTF</sequence>
<dbReference type="InParanoid" id="H2L279"/>
<gene>
    <name evidence="1" type="ORF">CELE_R09A8.9</name>
    <name evidence="1 3" type="ORF">R09A8.9</name>
</gene>
<keyword evidence="2" id="KW-1185">Reference proteome</keyword>
<organism evidence="1 2">
    <name type="scientific">Caenorhabditis elegans</name>
    <dbReference type="NCBI Taxonomy" id="6239"/>
    <lineage>
        <taxon>Eukaryota</taxon>
        <taxon>Metazoa</taxon>
        <taxon>Ecdysozoa</taxon>
        <taxon>Nematoda</taxon>
        <taxon>Chromadorea</taxon>
        <taxon>Rhabditida</taxon>
        <taxon>Rhabditina</taxon>
        <taxon>Rhabditomorpha</taxon>
        <taxon>Rhabditoidea</taxon>
        <taxon>Rhabditidae</taxon>
        <taxon>Peloderinae</taxon>
        <taxon>Caenorhabditis</taxon>
    </lineage>
</organism>
<dbReference type="EMBL" id="BX284606">
    <property type="protein sequence ID" value="CCE71619.1"/>
    <property type="molecule type" value="Genomic_DNA"/>
</dbReference>
<dbReference type="AlphaFoldDB" id="H2L279"/>
<evidence type="ECO:0000313" key="1">
    <source>
        <dbReference type="EMBL" id="CCE71619.1"/>
    </source>
</evidence>
<proteinExistence type="predicted"/>
<evidence type="ECO:0000313" key="3">
    <source>
        <dbReference type="WormBase" id="R09A8.9"/>
    </source>
</evidence>
<dbReference type="HOGENOM" id="CLU_3108418_0_0_1"/>
<dbReference type="Proteomes" id="UP000001940">
    <property type="component" value="Chromosome X"/>
</dbReference>
<dbReference type="PaxDb" id="6239-R09A8.9"/>
<name>H2L279_CAEEL</name>